<dbReference type="SUPFAM" id="SSF50331">
    <property type="entry name" value="MOP-like"/>
    <property type="match status" value="1"/>
</dbReference>
<dbReference type="NCBIfam" id="TIGR03265">
    <property type="entry name" value="PhnT2"/>
    <property type="match status" value="1"/>
</dbReference>
<dbReference type="Gene3D" id="2.40.50.140">
    <property type="entry name" value="Nucleic acid-binding proteins"/>
    <property type="match status" value="1"/>
</dbReference>
<dbReference type="PANTHER" id="PTHR42781">
    <property type="entry name" value="SPERMIDINE/PUTRESCINE IMPORT ATP-BINDING PROTEIN POTA"/>
    <property type="match status" value="1"/>
</dbReference>
<keyword evidence="6 11" id="KW-0067">ATP-binding</keyword>
<dbReference type="Pfam" id="PF08402">
    <property type="entry name" value="TOBE_2"/>
    <property type="match status" value="1"/>
</dbReference>
<evidence type="ECO:0000256" key="2">
    <source>
        <dbReference type="ARBA" id="ARBA00022448"/>
    </source>
</evidence>
<dbReference type="EMBL" id="JADQBC010000057">
    <property type="protein sequence ID" value="MBR8828157.1"/>
    <property type="molecule type" value="Genomic_DNA"/>
</dbReference>
<dbReference type="PANTHER" id="PTHR42781:SF5">
    <property type="entry name" value="PUTRESCINE TRANSPORT ATP-BINDING PROTEIN POTG"/>
    <property type="match status" value="1"/>
</dbReference>
<organism evidence="11 12">
    <name type="scientific">Gomphosphaeria aponina SAG 52.96 = DSM 107014</name>
    <dbReference type="NCBI Taxonomy" id="1521640"/>
    <lineage>
        <taxon>Bacteria</taxon>
        <taxon>Bacillati</taxon>
        <taxon>Cyanobacteriota</taxon>
        <taxon>Cyanophyceae</taxon>
        <taxon>Oscillatoriophycideae</taxon>
        <taxon>Chroococcales</taxon>
        <taxon>Gomphosphaeriaceae</taxon>
        <taxon>Gomphosphaeria</taxon>
    </lineage>
</organism>
<proteinExistence type="predicted"/>
<keyword evidence="2" id="KW-0813">Transport</keyword>
<dbReference type="Proteomes" id="UP000767446">
    <property type="component" value="Unassembled WGS sequence"/>
</dbReference>
<keyword evidence="4" id="KW-0997">Cell inner membrane</keyword>
<dbReference type="InterPro" id="IPR013611">
    <property type="entry name" value="Transp-assoc_OB_typ2"/>
</dbReference>
<dbReference type="SMART" id="SM00382">
    <property type="entry name" value="AAA"/>
    <property type="match status" value="1"/>
</dbReference>
<dbReference type="InterPro" id="IPR017666">
    <property type="entry name" value="AminoethylPonate_ABC_PhnT2"/>
</dbReference>
<dbReference type="InterPro" id="IPR008995">
    <property type="entry name" value="Mo/tungstate-bd_C_term_dom"/>
</dbReference>
<dbReference type="SUPFAM" id="SSF52540">
    <property type="entry name" value="P-loop containing nucleoside triphosphate hydrolases"/>
    <property type="match status" value="1"/>
</dbReference>
<dbReference type="GO" id="GO:0005524">
    <property type="term" value="F:ATP binding"/>
    <property type="evidence" value="ECO:0007669"/>
    <property type="project" value="UniProtKB-KW"/>
</dbReference>
<dbReference type="AlphaFoldDB" id="A0A941GQS4"/>
<dbReference type="InterPro" id="IPR012340">
    <property type="entry name" value="NA-bd_OB-fold"/>
</dbReference>
<evidence type="ECO:0000256" key="7">
    <source>
        <dbReference type="ARBA" id="ARBA00022967"/>
    </source>
</evidence>
<comment type="caution">
    <text evidence="11">The sequence shown here is derived from an EMBL/GenBank/DDBJ whole genome shotgun (WGS) entry which is preliminary data.</text>
</comment>
<evidence type="ECO:0000313" key="11">
    <source>
        <dbReference type="EMBL" id="MBR8828157.1"/>
    </source>
</evidence>
<dbReference type="PROSITE" id="PS00211">
    <property type="entry name" value="ABC_TRANSPORTER_1"/>
    <property type="match status" value="1"/>
</dbReference>
<evidence type="ECO:0000313" key="12">
    <source>
        <dbReference type="Proteomes" id="UP000767446"/>
    </source>
</evidence>
<dbReference type="Gene3D" id="3.40.50.300">
    <property type="entry name" value="P-loop containing nucleotide triphosphate hydrolases"/>
    <property type="match status" value="1"/>
</dbReference>
<evidence type="ECO:0000256" key="8">
    <source>
        <dbReference type="ARBA" id="ARBA00023136"/>
    </source>
</evidence>
<evidence type="ECO:0000259" key="10">
    <source>
        <dbReference type="PROSITE" id="PS50893"/>
    </source>
</evidence>
<keyword evidence="3" id="KW-1003">Cell membrane</keyword>
<dbReference type="Gene3D" id="2.40.50.100">
    <property type="match status" value="1"/>
</dbReference>
<evidence type="ECO:0000256" key="3">
    <source>
        <dbReference type="ARBA" id="ARBA00022475"/>
    </source>
</evidence>
<dbReference type="InterPro" id="IPR017871">
    <property type="entry name" value="ABC_transporter-like_CS"/>
</dbReference>
<gene>
    <name evidence="11" type="ORF">DSM107014_09715</name>
</gene>
<protein>
    <recommendedName>
        <fullName evidence="9">ABC-type quaternary amine transporter</fullName>
        <ecNumber evidence="9">7.6.2.9</ecNumber>
    </recommendedName>
</protein>
<accession>A0A941GQS4</accession>
<dbReference type="PROSITE" id="PS50893">
    <property type="entry name" value="ABC_TRANSPORTER_2"/>
    <property type="match status" value="1"/>
</dbReference>
<comment type="subcellular location">
    <subcellularLocation>
        <location evidence="1">Cell inner membrane</location>
        <topology evidence="1">Peripheral membrane protein</topology>
    </subcellularLocation>
</comment>
<keyword evidence="5" id="KW-0547">Nucleotide-binding</keyword>
<dbReference type="EC" id="7.6.2.9" evidence="9"/>
<dbReference type="InterPro" id="IPR003593">
    <property type="entry name" value="AAA+_ATPase"/>
</dbReference>
<dbReference type="GO" id="GO:0015418">
    <property type="term" value="F:ABC-type quaternary ammonium compound transporting activity"/>
    <property type="evidence" value="ECO:0007669"/>
    <property type="project" value="UniProtKB-EC"/>
</dbReference>
<sequence length="386" mass="42875">MSQIPEKSKVSAAKVNQDLPNELTIPVERQLTEPYLQIENVNKVFGEFVALKDIYLNVYPGEFVCLLGPSGCGKTTLLRIICGLETQTSGRIMQGGKDVSQLPPQKRDFGIVFQSYALFPNLTAEQNIAYGLENAKKPKAEIRQRVTELLELVGLEGLGKKYPSQMSGGQQQRVALARALALSPGLLLLDEPLSALDAKVRDKLRGEITKVQRRLGITTVMVTHDQSEALAMADRVVVMDKGYIAQVGTANSIYQYPQSPFVANFIGVMNFLEGVIIAEKQIRCGNLTFNVPQNQLSVNQRAKLAIRPEDIQVVFEQTNNKTENTLTAQVEDIEFLGSVYRLTLNPEGDAKESLIVEINTHQARQLDLNNLQSLNIYFPPEQVKVF</sequence>
<dbReference type="InterPro" id="IPR050093">
    <property type="entry name" value="ABC_SmlMolc_Importer"/>
</dbReference>
<evidence type="ECO:0000256" key="9">
    <source>
        <dbReference type="ARBA" id="ARBA00066388"/>
    </source>
</evidence>
<dbReference type="FunFam" id="3.40.50.300:FF:000425">
    <property type="entry name" value="Probable ABC transporter, ATP-binding subunit"/>
    <property type="match status" value="1"/>
</dbReference>
<dbReference type="Pfam" id="PF00005">
    <property type="entry name" value="ABC_tran"/>
    <property type="match status" value="1"/>
</dbReference>
<dbReference type="InterPro" id="IPR027417">
    <property type="entry name" value="P-loop_NTPase"/>
</dbReference>
<feature type="domain" description="ABC transporter" evidence="10">
    <location>
        <begin position="36"/>
        <end position="266"/>
    </location>
</feature>
<evidence type="ECO:0000256" key="6">
    <source>
        <dbReference type="ARBA" id="ARBA00022840"/>
    </source>
</evidence>
<dbReference type="GO" id="GO:0043190">
    <property type="term" value="C:ATP-binding cassette (ABC) transporter complex"/>
    <property type="evidence" value="ECO:0007669"/>
    <property type="project" value="InterPro"/>
</dbReference>
<dbReference type="GO" id="GO:0016887">
    <property type="term" value="F:ATP hydrolysis activity"/>
    <property type="evidence" value="ECO:0007669"/>
    <property type="project" value="InterPro"/>
</dbReference>
<keyword evidence="7" id="KW-1278">Translocase</keyword>
<dbReference type="InterPro" id="IPR003439">
    <property type="entry name" value="ABC_transporter-like_ATP-bd"/>
</dbReference>
<evidence type="ECO:0000256" key="4">
    <source>
        <dbReference type="ARBA" id="ARBA00022519"/>
    </source>
</evidence>
<evidence type="ECO:0000256" key="1">
    <source>
        <dbReference type="ARBA" id="ARBA00004417"/>
    </source>
</evidence>
<reference evidence="11" key="1">
    <citation type="submission" date="2021-02" db="EMBL/GenBank/DDBJ databases">
        <title>Metagenome analyses of Stigonema ocellatum DSM 106950, Chlorogloea purpurea SAG 13.99 and Gomphosphaeria aponina DSM 107014.</title>
        <authorList>
            <person name="Marter P."/>
            <person name="Huang S."/>
        </authorList>
    </citation>
    <scope>NUCLEOTIDE SEQUENCE</scope>
    <source>
        <strain evidence="11">JP213</strain>
    </source>
</reference>
<keyword evidence="8" id="KW-0472">Membrane</keyword>
<evidence type="ECO:0000256" key="5">
    <source>
        <dbReference type="ARBA" id="ARBA00022741"/>
    </source>
</evidence>
<name>A0A941GQS4_9CHRO</name>